<sequence>MYFLVEFIENKSMNIVPETWIEDGMTWWPNYTKDDRINRAIQKKEIPGDGWTRHDVRILIKTDDYLKARQKYKQSLHCTTSDLQSDAGEDMQSLLKRKRKKELQTPAISALPVFVDSSAPTSVDVDVTSHNCLYSPPTITMPSPVKQGLRVGQQSSRPHLFTPSYSLGIGRYGNESIPCTAAELYIMTMMENVRQHQIQQAVTLNNVLSLLQSCSSTVDPSPELPEEFIFL</sequence>
<reference evidence="1 2" key="1">
    <citation type="submission" date="2021-05" db="EMBL/GenBank/DDBJ databases">
        <authorList>
            <person name="Zahm M."/>
            <person name="Klopp C."/>
            <person name="Cabau C."/>
            <person name="Kuhl H."/>
            <person name="Suciu R."/>
            <person name="Ciorpac M."/>
            <person name="Holostenco D."/>
            <person name="Gessner J."/>
            <person name="Wuertz S."/>
            <person name="Hohne C."/>
            <person name="Stock M."/>
            <person name="Gislard M."/>
            <person name="Lluch J."/>
            <person name="Milhes M."/>
            <person name="Lampietro C."/>
            <person name="Lopez Roques C."/>
            <person name="Donnadieu C."/>
            <person name="Du K."/>
            <person name="Schartl M."/>
            <person name="Guiguen Y."/>
        </authorList>
    </citation>
    <scope>NUCLEOTIDE SEQUENCE [LARGE SCALE GENOMIC DNA]</scope>
    <source>
        <strain evidence="1">Hh-F2</strain>
        <tissue evidence="1">Blood</tissue>
    </source>
</reference>
<evidence type="ECO:0000313" key="1">
    <source>
        <dbReference type="EMBL" id="KAK6488895.1"/>
    </source>
</evidence>
<evidence type="ECO:0000313" key="2">
    <source>
        <dbReference type="Proteomes" id="UP001369086"/>
    </source>
</evidence>
<dbReference type="Proteomes" id="UP001369086">
    <property type="component" value="Unassembled WGS sequence"/>
</dbReference>
<gene>
    <name evidence="1" type="ORF">HHUSO_G7859</name>
</gene>
<comment type="caution">
    <text evidence="1">The sequence shown here is derived from an EMBL/GenBank/DDBJ whole genome shotgun (WGS) entry which is preliminary data.</text>
</comment>
<name>A0ABR0ZVQ3_HUSHU</name>
<accession>A0ABR0ZVQ3</accession>
<protein>
    <submittedName>
        <fullName evidence="1">Uncharacterized protein</fullName>
    </submittedName>
</protein>
<dbReference type="EMBL" id="JAHFZB010000006">
    <property type="protein sequence ID" value="KAK6488895.1"/>
    <property type="molecule type" value="Genomic_DNA"/>
</dbReference>
<organism evidence="1 2">
    <name type="scientific">Huso huso</name>
    <name type="common">Beluga</name>
    <name type="synonym">Acipenser huso</name>
    <dbReference type="NCBI Taxonomy" id="61971"/>
    <lineage>
        <taxon>Eukaryota</taxon>
        <taxon>Metazoa</taxon>
        <taxon>Chordata</taxon>
        <taxon>Craniata</taxon>
        <taxon>Vertebrata</taxon>
        <taxon>Euteleostomi</taxon>
        <taxon>Actinopterygii</taxon>
        <taxon>Chondrostei</taxon>
        <taxon>Acipenseriformes</taxon>
        <taxon>Acipenseridae</taxon>
        <taxon>Huso</taxon>
    </lineage>
</organism>
<keyword evidence="2" id="KW-1185">Reference proteome</keyword>
<proteinExistence type="predicted"/>